<dbReference type="STRING" id="118168.MC7420_712"/>
<keyword evidence="2" id="KW-0540">Nuclease</keyword>
<dbReference type="CDD" id="cd00085">
    <property type="entry name" value="HNHc"/>
    <property type="match status" value="1"/>
</dbReference>
<feature type="domain" description="HNH nuclease" evidence="1">
    <location>
        <begin position="11"/>
        <end position="66"/>
    </location>
</feature>
<evidence type="ECO:0000313" key="3">
    <source>
        <dbReference type="Proteomes" id="UP000003835"/>
    </source>
</evidence>
<name>B4VTD0_9CYAN</name>
<dbReference type="RefSeq" id="WP_006101658.1">
    <property type="nucleotide sequence ID" value="NZ_DS989851.1"/>
</dbReference>
<dbReference type="HOGENOM" id="CLU_104142_2_0_3"/>
<dbReference type="Proteomes" id="UP000003835">
    <property type="component" value="Unassembled WGS sequence"/>
</dbReference>
<dbReference type="InterPro" id="IPR052892">
    <property type="entry name" value="NA-targeting_endonuclease"/>
</dbReference>
<dbReference type="InterPro" id="IPR003615">
    <property type="entry name" value="HNH_nuc"/>
</dbReference>
<sequence length="102" mass="11941">MPSDYERIPTALRQEIAQRAKHRCEYCRCPDEFSPDSFTVDHIKPRQLGGATTTENLAWACFGCNGRKYTRTVYPDPKTGQEIALFNPRQQNWTEHFDWTED</sequence>
<dbReference type="InterPro" id="IPR002711">
    <property type="entry name" value="HNH"/>
</dbReference>
<dbReference type="GO" id="GO:0003676">
    <property type="term" value="F:nucleic acid binding"/>
    <property type="evidence" value="ECO:0007669"/>
    <property type="project" value="InterPro"/>
</dbReference>
<keyword evidence="2" id="KW-0378">Hydrolase</keyword>
<organism evidence="2 3">
    <name type="scientific">Coleofasciculus chthonoplastes PCC 7420</name>
    <dbReference type="NCBI Taxonomy" id="118168"/>
    <lineage>
        <taxon>Bacteria</taxon>
        <taxon>Bacillati</taxon>
        <taxon>Cyanobacteriota</taxon>
        <taxon>Cyanophyceae</taxon>
        <taxon>Coleofasciculales</taxon>
        <taxon>Coleofasciculaceae</taxon>
        <taxon>Coleofasciculus</taxon>
    </lineage>
</organism>
<proteinExistence type="predicted"/>
<gene>
    <name evidence="2" type="ORF">MC7420_712</name>
</gene>
<keyword evidence="2" id="KW-0255">Endonuclease</keyword>
<evidence type="ECO:0000313" key="2">
    <source>
        <dbReference type="EMBL" id="EDX74838.1"/>
    </source>
</evidence>
<dbReference type="Pfam" id="PF01844">
    <property type="entry name" value="HNH"/>
    <property type="match status" value="1"/>
</dbReference>
<dbReference type="GO" id="GO:0004519">
    <property type="term" value="F:endonuclease activity"/>
    <property type="evidence" value="ECO:0007669"/>
    <property type="project" value="UniProtKB-KW"/>
</dbReference>
<dbReference type="AlphaFoldDB" id="B4VTD0"/>
<dbReference type="GO" id="GO:0008270">
    <property type="term" value="F:zinc ion binding"/>
    <property type="evidence" value="ECO:0007669"/>
    <property type="project" value="InterPro"/>
</dbReference>
<dbReference type="EMBL" id="DS989851">
    <property type="protein sequence ID" value="EDX74838.1"/>
    <property type="molecule type" value="Genomic_DNA"/>
</dbReference>
<keyword evidence="3" id="KW-1185">Reference proteome</keyword>
<accession>B4VTD0</accession>
<dbReference type="SMART" id="SM00507">
    <property type="entry name" value="HNHc"/>
    <property type="match status" value="1"/>
</dbReference>
<dbReference type="eggNOG" id="COG1403">
    <property type="taxonomic scope" value="Bacteria"/>
</dbReference>
<evidence type="ECO:0000259" key="1">
    <source>
        <dbReference type="SMART" id="SM00507"/>
    </source>
</evidence>
<protein>
    <submittedName>
        <fullName evidence="2">HNH endonuclease domain protein</fullName>
    </submittedName>
</protein>
<dbReference type="Gene3D" id="1.10.30.50">
    <property type="match status" value="1"/>
</dbReference>
<reference evidence="2 3" key="1">
    <citation type="submission" date="2008-07" db="EMBL/GenBank/DDBJ databases">
        <authorList>
            <person name="Tandeau de Marsac N."/>
            <person name="Ferriera S."/>
            <person name="Johnson J."/>
            <person name="Kravitz S."/>
            <person name="Beeson K."/>
            <person name="Sutton G."/>
            <person name="Rogers Y.-H."/>
            <person name="Friedman R."/>
            <person name="Frazier M."/>
            <person name="Venter J.C."/>
        </authorList>
    </citation>
    <scope>NUCLEOTIDE SEQUENCE [LARGE SCALE GENOMIC DNA]</scope>
    <source>
        <strain evidence="2 3">PCC 7420</strain>
    </source>
</reference>
<dbReference type="PANTHER" id="PTHR33877">
    <property type="entry name" value="SLL1193 PROTEIN"/>
    <property type="match status" value="1"/>
</dbReference>
<dbReference type="PANTHER" id="PTHR33877:SF1">
    <property type="entry name" value="TYPE IV METHYL-DIRECTED RESTRICTION ENZYME ECOKMCRA"/>
    <property type="match status" value="1"/>
</dbReference>